<feature type="region of interest" description="Disordered" evidence="1">
    <location>
        <begin position="61"/>
        <end position="121"/>
    </location>
</feature>
<comment type="caution">
    <text evidence="3">The sequence shown here is derived from an EMBL/GenBank/DDBJ whole genome shotgun (WGS) entry which is preliminary data.</text>
</comment>
<evidence type="ECO:0000313" key="4">
    <source>
        <dbReference type="Proteomes" id="UP001612812"/>
    </source>
</evidence>
<proteinExistence type="predicted"/>
<keyword evidence="4" id="KW-1185">Reference proteome</keyword>
<reference evidence="3 4" key="1">
    <citation type="submission" date="2024-10" db="EMBL/GenBank/DDBJ databases">
        <title>The Natural Products Discovery Center: Release of the First 8490 Sequenced Strains for Exploring Actinobacteria Biosynthetic Diversity.</title>
        <authorList>
            <person name="Kalkreuter E."/>
            <person name="Kautsar S.A."/>
            <person name="Yang D."/>
            <person name="Bader C.D."/>
            <person name="Teijaro C.N."/>
            <person name="Fluegel L."/>
            <person name="Davis C.M."/>
            <person name="Simpson J.R."/>
            <person name="Lauterbach L."/>
            <person name="Steele A.D."/>
            <person name="Gui C."/>
            <person name="Meng S."/>
            <person name="Li G."/>
            <person name="Viehrig K."/>
            <person name="Ye F."/>
            <person name="Su P."/>
            <person name="Kiefer A.F."/>
            <person name="Nichols A."/>
            <person name="Cepeda A.J."/>
            <person name="Yan W."/>
            <person name="Fan B."/>
            <person name="Jiang Y."/>
            <person name="Adhikari A."/>
            <person name="Zheng C.-J."/>
            <person name="Schuster L."/>
            <person name="Cowan T.M."/>
            <person name="Smanski M.J."/>
            <person name="Chevrette M.G."/>
            <person name="De Carvalho L.P.S."/>
            <person name="Shen B."/>
        </authorList>
    </citation>
    <scope>NUCLEOTIDE SEQUENCE [LARGE SCALE GENOMIC DNA]</scope>
    <source>
        <strain evidence="3 4">NPDC049845</strain>
    </source>
</reference>
<feature type="compositionally biased region" description="Low complexity" evidence="1">
    <location>
        <begin position="63"/>
        <end position="93"/>
    </location>
</feature>
<dbReference type="Proteomes" id="UP001612812">
    <property type="component" value="Unassembled WGS sequence"/>
</dbReference>
<dbReference type="RefSeq" id="WP_396767771.1">
    <property type="nucleotide sequence ID" value="NZ_JBITLA010000001.1"/>
</dbReference>
<name>A0ABW7ZGV1_9ACTN</name>
<sequence>MNDGGYDKRMVTANPNRSFATALGGAPVDGEWWVVVECISETQGVHPERFITPITVSGRQWRAGRPAGTPAATPRAAGAPLVVPGSTGAAGAPPVGPPPAPSGAADPNAVAGPTGAAGPEASTAARLAGNGGTGGASLANIWWILALLGALAVVGTAWLTTRRPDPGHGPSRRSRR</sequence>
<evidence type="ECO:0000256" key="1">
    <source>
        <dbReference type="SAM" id="MobiDB-lite"/>
    </source>
</evidence>
<dbReference type="EMBL" id="JBITLE010000002">
    <property type="protein sequence ID" value="MFI7262079.1"/>
    <property type="molecule type" value="Genomic_DNA"/>
</dbReference>
<keyword evidence="2" id="KW-1133">Transmembrane helix</keyword>
<gene>
    <name evidence="3" type="ORF">ACIBP4_07220</name>
</gene>
<feature type="transmembrane region" description="Helical" evidence="2">
    <location>
        <begin position="141"/>
        <end position="159"/>
    </location>
</feature>
<evidence type="ECO:0000313" key="3">
    <source>
        <dbReference type="EMBL" id="MFI7262079.1"/>
    </source>
</evidence>
<organism evidence="3 4">
    <name type="scientific">Micromonospora maritima</name>
    <dbReference type="NCBI Taxonomy" id="986711"/>
    <lineage>
        <taxon>Bacteria</taxon>
        <taxon>Bacillati</taxon>
        <taxon>Actinomycetota</taxon>
        <taxon>Actinomycetes</taxon>
        <taxon>Micromonosporales</taxon>
        <taxon>Micromonosporaceae</taxon>
        <taxon>Micromonospora</taxon>
    </lineage>
</organism>
<accession>A0ABW7ZGV1</accession>
<protein>
    <submittedName>
        <fullName evidence="3">Uncharacterized protein</fullName>
    </submittedName>
</protein>
<keyword evidence="2" id="KW-0812">Transmembrane</keyword>
<keyword evidence="2" id="KW-0472">Membrane</keyword>
<evidence type="ECO:0000256" key="2">
    <source>
        <dbReference type="SAM" id="Phobius"/>
    </source>
</evidence>